<dbReference type="InterPro" id="IPR013087">
    <property type="entry name" value="Znf_C2H2_type"/>
</dbReference>
<dbReference type="OrthoDB" id="6077919at2759"/>
<accession>A0A2G8KA38</accession>
<dbReference type="PROSITE" id="PS50157">
    <property type="entry name" value="ZINC_FINGER_C2H2_2"/>
    <property type="match status" value="4"/>
</dbReference>
<evidence type="ECO:0000259" key="9">
    <source>
        <dbReference type="PROSITE" id="PS50157"/>
    </source>
</evidence>
<evidence type="ECO:0000313" key="10">
    <source>
        <dbReference type="EMBL" id="PIK44868.1"/>
    </source>
</evidence>
<dbReference type="GO" id="GO:0001228">
    <property type="term" value="F:DNA-binding transcription activator activity, RNA polymerase II-specific"/>
    <property type="evidence" value="ECO:0007669"/>
    <property type="project" value="TreeGrafter"/>
</dbReference>
<dbReference type="PANTHER" id="PTHR24376">
    <property type="entry name" value="ZINC FINGER PROTEIN"/>
    <property type="match status" value="1"/>
</dbReference>
<dbReference type="Gene3D" id="3.30.160.60">
    <property type="entry name" value="Classic Zinc Finger"/>
    <property type="match status" value="4"/>
</dbReference>
<evidence type="ECO:0000256" key="8">
    <source>
        <dbReference type="SAM" id="MobiDB-lite"/>
    </source>
</evidence>
<dbReference type="GO" id="GO:0005634">
    <property type="term" value="C:nucleus"/>
    <property type="evidence" value="ECO:0007669"/>
    <property type="project" value="UniProtKB-SubCell"/>
</dbReference>
<dbReference type="GO" id="GO:0000978">
    <property type="term" value="F:RNA polymerase II cis-regulatory region sequence-specific DNA binding"/>
    <property type="evidence" value="ECO:0007669"/>
    <property type="project" value="TreeGrafter"/>
</dbReference>
<dbReference type="InterPro" id="IPR036236">
    <property type="entry name" value="Znf_C2H2_sf"/>
</dbReference>
<feature type="domain" description="C2H2-type" evidence="9">
    <location>
        <begin position="281"/>
        <end position="308"/>
    </location>
</feature>
<keyword evidence="5" id="KW-0862">Zinc</keyword>
<dbReference type="EMBL" id="MRZV01000747">
    <property type="protein sequence ID" value="PIK44868.1"/>
    <property type="molecule type" value="Genomic_DNA"/>
</dbReference>
<dbReference type="FunFam" id="3.30.160.60:FF:000145">
    <property type="entry name" value="Zinc finger protein 574"/>
    <property type="match status" value="1"/>
</dbReference>
<evidence type="ECO:0000313" key="11">
    <source>
        <dbReference type="Proteomes" id="UP000230750"/>
    </source>
</evidence>
<feature type="domain" description="C2H2-type" evidence="9">
    <location>
        <begin position="309"/>
        <end position="336"/>
    </location>
</feature>
<organism evidence="10 11">
    <name type="scientific">Stichopus japonicus</name>
    <name type="common">Sea cucumber</name>
    <dbReference type="NCBI Taxonomy" id="307972"/>
    <lineage>
        <taxon>Eukaryota</taxon>
        <taxon>Metazoa</taxon>
        <taxon>Echinodermata</taxon>
        <taxon>Eleutherozoa</taxon>
        <taxon>Echinozoa</taxon>
        <taxon>Holothuroidea</taxon>
        <taxon>Aspidochirotacea</taxon>
        <taxon>Aspidochirotida</taxon>
        <taxon>Stichopodidae</taxon>
        <taxon>Apostichopus</taxon>
    </lineage>
</organism>
<dbReference type="SMART" id="SM00355">
    <property type="entry name" value="ZnF_C2H2"/>
    <property type="match status" value="8"/>
</dbReference>
<keyword evidence="2" id="KW-0479">Metal-binding</keyword>
<evidence type="ECO:0000256" key="6">
    <source>
        <dbReference type="ARBA" id="ARBA00023242"/>
    </source>
</evidence>
<dbReference type="PROSITE" id="PS00028">
    <property type="entry name" value="ZINC_FINGER_C2H2_1"/>
    <property type="match status" value="5"/>
</dbReference>
<evidence type="ECO:0000256" key="7">
    <source>
        <dbReference type="PROSITE-ProRule" id="PRU00042"/>
    </source>
</evidence>
<comment type="caution">
    <text evidence="10">The sequence shown here is derived from an EMBL/GenBank/DDBJ whole genome shotgun (WGS) entry which is preliminary data.</text>
</comment>
<dbReference type="FunFam" id="3.30.160.60:FF:000446">
    <property type="entry name" value="Zinc finger protein"/>
    <property type="match status" value="1"/>
</dbReference>
<dbReference type="SUPFAM" id="SSF57667">
    <property type="entry name" value="beta-beta-alpha zinc fingers"/>
    <property type="match status" value="4"/>
</dbReference>
<feature type="region of interest" description="Disordered" evidence="8">
    <location>
        <begin position="1"/>
        <end position="29"/>
    </location>
</feature>
<evidence type="ECO:0000256" key="1">
    <source>
        <dbReference type="ARBA" id="ARBA00004123"/>
    </source>
</evidence>
<keyword evidence="6" id="KW-0539">Nucleus</keyword>
<name>A0A2G8KA38_STIJA</name>
<evidence type="ECO:0000256" key="3">
    <source>
        <dbReference type="ARBA" id="ARBA00022737"/>
    </source>
</evidence>
<dbReference type="Proteomes" id="UP000230750">
    <property type="component" value="Unassembled WGS sequence"/>
</dbReference>
<feature type="compositionally biased region" description="Acidic residues" evidence="8">
    <location>
        <begin position="13"/>
        <end position="22"/>
    </location>
</feature>
<protein>
    <submittedName>
        <fullName evidence="10">Putative oocyte zinc finger protein XlCOF6-like</fullName>
    </submittedName>
</protein>
<reference evidence="10 11" key="1">
    <citation type="journal article" date="2017" name="PLoS Biol.">
        <title>The sea cucumber genome provides insights into morphological evolution and visceral regeneration.</title>
        <authorList>
            <person name="Zhang X."/>
            <person name="Sun L."/>
            <person name="Yuan J."/>
            <person name="Sun Y."/>
            <person name="Gao Y."/>
            <person name="Zhang L."/>
            <person name="Li S."/>
            <person name="Dai H."/>
            <person name="Hamel J.F."/>
            <person name="Liu C."/>
            <person name="Yu Y."/>
            <person name="Liu S."/>
            <person name="Lin W."/>
            <person name="Guo K."/>
            <person name="Jin S."/>
            <person name="Xu P."/>
            <person name="Storey K.B."/>
            <person name="Huan P."/>
            <person name="Zhang T."/>
            <person name="Zhou Y."/>
            <person name="Zhang J."/>
            <person name="Lin C."/>
            <person name="Li X."/>
            <person name="Xing L."/>
            <person name="Huo D."/>
            <person name="Sun M."/>
            <person name="Wang L."/>
            <person name="Mercier A."/>
            <person name="Li F."/>
            <person name="Yang H."/>
            <person name="Xiang J."/>
        </authorList>
    </citation>
    <scope>NUCLEOTIDE SEQUENCE [LARGE SCALE GENOMIC DNA]</scope>
    <source>
        <strain evidence="10">Shaxun</strain>
        <tissue evidence="10">Muscle</tissue>
    </source>
</reference>
<keyword evidence="4 7" id="KW-0863">Zinc-finger</keyword>
<dbReference type="Pfam" id="PF13894">
    <property type="entry name" value="zf-C2H2_4"/>
    <property type="match status" value="1"/>
</dbReference>
<dbReference type="GO" id="GO:0008270">
    <property type="term" value="F:zinc ion binding"/>
    <property type="evidence" value="ECO:0007669"/>
    <property type="project" value="UniProtKB-KW"/>
</dbReference>
<comment type="subcellular location">
    <subcellularLocation>
        <location evidence="1">Nucleus</location>
    </subcellularLocation>
</comment>
<dbReference type="PANTHER" id="PTHR24376:SF216">
    <property type="entry name" value="ZINC FINGER PROTEIN 420-LIKE"/>
    <property type="match status" value="1"/>
</dbReference>
<feature type="domain" description="C2H2-type" evidence="9">
    <location>
        <begin position="445"/>
        <end position="472"/>
    </location>
</feature>
<evidence type="ECO:0000256" key="4">
    <source>
        <dbReference type="ARBA" id="ARBA00022771"/>
    </source>
</evidence>
<keyword evidence="11" id="KW-1185">Reference proteome</keyword>
<dbReference type="AlphaFoldDB" id="A0A2G8KA38"/>
<dbReference type="STRING" id="307972.A0A2G8KA38"/>
<feature type="domain" description="C2H2-type" evidence="9">
    <location>
        <begin position="494"/>
        <end position="522"/>
    </location>
</feature>
<evidence type="ECO:0000256" key="5">
    <source>
        <dbReference type="ARBA" id="ARBA00022833"/>
    </source>
</evidence>
<dbReference type="Pfam" id="PF00096">
    <property type="entry name" value="zf-C2H2"/>
    <property type="match status" value="3"/>
</dbReference>
<keyword evidence="3" id="KW-0677">Repeat</keyword>
<gene>
    <name evidence="10" type="ORF">BSL78_18253</name>
</gene>
<proteinExistence type="predicted"/>
<evidence type="ECO:0000256" key="2">
    <source>
        <dbReference type="ARBA" id="ARBA00022723"/>
    </source>
</evidence>
<sequence length="548" mass="62021">MYPTGKDFVVDPDSSEEVTEVDDTSREVEVGRTECDVPNEILPETQVVTTHDQPQDDLLNESLKQNQIWNDGHSESITTASVIPTANSDYLETTHEPEISNEVTLEATVSAETSNPVTIISVDEAVTSHKGSKVTTGSSDNNTVQFVDIQGAVVVSSAFSSSVSSSLSDEQTLMKAIDSIMDMCPAPEMGESPVLPETMYTLPTTTTTPNELPRTKVPFIRNLTEEERKKMFKFQSDSERENQAALESGNACLCEQCGKIFGQRNLSKHMQIHKKGRERNLICDKCGKGFYLKSALKNHLQVHNDKAQFTCRYCPKSYKSFFGRTIHERLHFAVYPEECQNCERKFKSNRELKIHLASGHCDNNVKGKRKPKMCGYTRKSSVPMKHGQFGSTTCHICNKVLRTGSFRAHMLVHQGKMYTCSICNKVMAFSTRYYHLRMHKNKKDFKCNVCTKEFLTKQALVAHLRVHTGTVTECFPGIVPVRFMKPLIPGRRAFKCTICDKSWKDRSSYWLHMKKNHPGEPLYYRRLSAQINSERKTQGIELQPSIAE</sequence>